<proteinExistence type="inferred from homology"/>
<dbReference type="EMBL" id="FNVA01000008">
    <property type="protein sequence ID" value="SEG66818.1"/>
    <property type="molecule type" value="Genomic_DNA"/>
</dbReference>
<evidence type="ECO:0000256" key="6">
    <source>
        <dbReference type="ARBA" id="ARBA00023125"/>
    </source>
</evidence>
<dbReference type="PANTHER" id="PTHR30349:SF77">
    <property type="entry name" value="TYROSINE RECOMBINASE XERC"/>
    <property type="match status" value="1"/>
</dbReference>
<keyword evidence="8 9" id="KW-0131">Cell cycle</keyword>
<comment type="function">
    <text evidence="9">Site-specific tyrosine recombinase, which acts by catalyzing the cutting and rejoining of the recombining DNA molecules. The XerC-XerD complex is essential to convert dimers of the bacterial chromosome into monomers to permit their segregation at cell division. It also contributes to the segregational stability of plasmids.</text>
</comment>
<evidence type="ECO:0000256" key="8">
    <source>
        <dbReference type="ARBA" id="ARBA00023306"/>
    </source>
</evidence>
<reference evidence="13 14" key="1">
    <citation type="submission" date="2016-10" db="EMBL/GenBank/DDBJ databases">
        <authorList>
            <person name="de Groot N.N."/>
        </authorList>
    </citation>
    <scope>NUCLEOTIDE SEQUENCE [LARGE SCALE GENOMIC DNA]</scope>
    <source>
        <strain evidence="13 14">DSM 22489</strain>
    </source>
</reference>
<dbReference type="Gene3D" id="1.10.150.130">
    <property type="match status" value="1"/>
</dbReference>
<keyword evidence="6 9" id="KW-0238">DNA-binding</keyword>
<evidence type="ECO:0000256" key="9">
    <source>
        <dbReference type="HAMAP-Rule" id="MF_01808"/>
    </source>
</evidence>
<keyword evidence="3 9" id="KW-0132">Cell division</keyword>
<dbReference type="HAMAP" id="MF_01808">
    <property type="entry name" value="Recomb_XerC_XerD"/>
    <property type="match status" value="1"/>
</dbReference>
<dbReference type="InterPro" id="IPR044068">
    <property type="entry name" value="CB"/>
</dbReference>
<evidence type="ECO:0000256" key="4">
    <source>
        <dbReference type="ARBA" id="ARBA00022829"/>
    </source>
</evidence>
<dbReference type="GO" id="GO:0009037">
    <property type="term" value="F:tyrosine-based site-specific recombinase activity"/>
    <property type="evidence" value="ECO:0007669"/>
    <property type="project" value="UniProtKB-UniRule"/>
</dbReference>
<feature type="active site" evidence="9">
    <location>
        <position position="276"/>
    </location>
</feature>
<keyword evidence="5 9" id="KW-0229">DNA integration</keyword>
<dbReference type="InterPro" id="IPR004107">
    <property type="entry name" value="Integrase_SAM-like_N"/>
</dbReference>
<keyword evidence="7 9" id="KW-0233">DNA recombination</keyword>
<dbReference type="InterPro" id="IPR010998">
    <property type="entry name" value="Integrase_recombinase_N"/>
</dbReference>
<dbReference type="GO" id="GO:0003677">
    <property type="term" value="F:DNA binding"/>
    <property type="evidence" value="ECO:0007669"/>
    <property type="project" value="UniProtKB-UniRule"/>
</dbReference>
<dbReference type="InterPro" id="IPR023009">
    <property type="entry name" value="Tyrosine_recombinase_XerC/XerD"/>
</dbReference>
<dbReference type="Pfam" id="PF00589">
    <property type="entry name" value="Phage_integrase"/>
    <property type="match status" value="1"/>
</dbReference>
<dbReference type="GO" id="GO:0051301">
    <property type="term" value="P:cell division"/>
    <property type="evidence" value="ECO:0007669"/>
    <property type="project" value="UniProtKB-KW"/>
</dbReference>
<evidence type="ECO:0000256" key="3">
    <source>
        <dbReference type="ARBA" id="ARBA00022618"/>
    </source>
</evidence>
<feature type="domain" description="Core-binding (CB)" evidence="12">
    <location>
        <begin position="6"/>
        <end position="94"/>
    </location>
</feature>
<dbReference type="InterPro" id="IPR002104">
    <property type="entry name" value="Integrase_catalytic"/>
</dbReference>
<dbReference type="PROSITE" id="PS51900">
    <property type="entry name" value="CB"/>
    <property type="match status" value="1"/>
</dbReference>
<dbReference type="InterPro" id="IPR050090">
    <property type="entry name" value="Tyrosine_recombinase_XerCD"/>
</dbReference>
<keyword evidence="2 9" id="KW-0963">Cytoplasm</keyword>
<comment type="subunit">
    <text evidence="9">Forms a cyclic heterotetrameric complex composed of two molecules of XerC and two molecules of XerD.</text>
</comment>
<evidence type="ECO:0000313" key="13">
    <source>
        <dbReference type="EMBL" id="SEG66818.1"/>
    </source>
</evidence>
<keyword evidence="4 9" id="KW-0159">Chromosome partition</keyword>
<comment type="subcellular location">
    <subcellularLocation>
        <location evidence="1 9">Cytoplasm</location>
    </subcellularLocation>
</comment>
<feature type="active site" evidence="9">
    <location>
        <position position="299"/>
    </location>
</feature>
<feature type="region of interest" description="Disordered" evidence="10">
    <location>
        <begin position="130"/>
        <end position="150"/>
    </location>
</feature>
<evidence type="ECO:0000256" key="5">
    <source>
        <dbReference type="ARBA" id="ARBA00022908"/>
    </source>
</evidence>
<evidence type="ECO:0000256" key="1">
    <source>
        <dbReference type="ARBA" id="ARBA00004496"/>
    </source>
</evidence>
<dbReference type="Gene3D" id="1.10.443.10">
    <property type="entry name" value="Intergrase catalytic core"/>
    <property type="match status" value="1"/>
</dbReference>
<feature type="active site" evidence="9">
    <location>
        <position position="273"/>
    </location>
</feature>
<protein>
    <recommendedName>
        <fullName evidence="9">Tyrosine recombinase XerC</fullName>
    </recommendedName>
</protein>
<dbReference type="GO" id="GO:0007059">
    <property type="term" value="P:chromosome segregation"/>
    <property type="evidence" value="ECO:0007669"/>
    <property type="project" value="UniProtKB-UniRule"/>
</dbReference>
<evidence type="ECO:0000259" key="11">
    <source>
        <dbReference type="PROSITE" id="PS51898"/>
    </source>
</evidence>
<evidence type="ECO:0000259" key="12">
    <source>
        <dbReference type="PROSITE" id="PS51900"/>
    </source>
</evidence>
<dbReference type="PROSITE" id="PS51898">
    <property type="entry name" value="TYR_RECOMBINASE"/>
    <property type="match status" value="1"/>
</dbReference>
<feature type="active site" evidence="9">
    <location>
        <position position="194"/>
    </location>
</feature>
<dbReference type="Proteomes" id="UP000236728">
    <property type="component" value="Unassembled WGS sequence"/>
</dbReference>
<gene>
    <name evidence="9" type="primary">xerC</name>
    <name evidence="13" type="ORF">SAMN05421819_4162</name>
</gene>
<accession>A0A1H6C1J6</accession>
<dbReference type="GO" id="GO:0005737">
    <property type="term" value="C:cytoplasm"/>
    <property type="evidence" value="ECO:0007669"/>
    <property type="project" value="UniProtKB-SubCell"/>
</dbReference>
<organism evidence="13 14">
    <name type="scientific">Bryocella elongata</name>
    <dbReference type="NCBI Taxonomy" id="863522"/>
    <lineage>
        <taxon>Bacteria</taxon>
        <taxon>Pseudomonadati</taxon>
        <taxon>Acidobacteriota</taxon>
        <taxon>Terriglobia</taxon>
        <taxon>Terriglobales</taxon>
        <taxon>Acidobacteriaceae</taxon>
        <taxon>Bryocella</taxon>
    </lineage>
</organism>
<evidence type="ECO:0000256" key="7">
    <source>
        <dbReference type="ARBA" id="ARBA00023172"/>
    </source>
</evidence>
<dbReference type="PANTHER" id="PTHR30349">
    <property type="entry name" value="PHAGE INTEGRASE-RELATED"/>
    <property type="match status" value="1"/>
</dbReference>
<dbReference type="SUPFAM" id="SSF56349">
    <property type="entry name" value="DNA breaking-rejoining enzymes"/>
    <property type="match status" value="1"/>
</dbReference>
<evidence type="ECO:0000313" key="14">
    <source>
        <dbReference type="Proteomes" id="UP000236728"/>
    </source>
</evidence>
<dbReference type="Pfam" id="PF02899">
    <property type="entry name" value="Phage_int_SAM_1"/>
    <property type="match status" value="1"/>
</dbReference>
<evidence type="ECO:0000256" key="2">
    <source>
        <dbReference type="ARBA" id="ARBA00022490"/>
    </source>
</evidence>
<evidence type="ECO:0000256" key="10">
    <source>
        <dbReference type="SAM" id="MobiDB-lite"/>
    </source>
</evidence>
<keyword evidence="14" id="KW-1185">Reference proteome</keyword>
<feature type="active site" description="O-(3'-phospho-DNA)-tyrosine intermediate" evidence="9">
    <location>
        <position position="308"/>
    </location>
</feature>
<dbReference type="GO" id="GO:0006313">
    <property type="term" value="P:DNA transposition"/>
    <property type="evidence" value="ECO:0007669"/>
    <property type="project" value="UniProtKB-UniRule"/>
</dbReference>
<sequence length="333" mass="36992">MKAEGSMISDYAERFLAMLRGERGASEHTVRAYSREVRGFVAYLVESLGEDVEVRSIEHTHIRSYMAVLYDKGLTKASIARALAAIRSWFKWLAKMGVVEANPGALVTTPRLPKHLPRVPSMEDVNGVLDSLEQGSGPRAQGPDGGEADATAWPERDRVIFELLYGCGIRNSELVGLDLVSVRWKDEALRVFGKGRKERMVPLGDAAAEAIRGYLPDRAARLERAGKGKLVHEGPLLVNLRMRGTCRLTTRSVGRIVKRIALSGGLPADVHPHTLRHAFGTHMLEEGADLRAIQEMLGHERLSTTQRYTQLTVTQVQRVYDETHPRAKLQQNS</sequence>
<comment type="similarity">
    <text evidence="9">Belongs to the 'phage' integrase family. XerC subfamily.</text>
</comment>
<feature type="domain" description="Tyr recombinase" evidence="11">
    <location>
        <begin position="115"/>
        <end position="321"/>
    </location>
</feature>
<feature type="active site" evidence="9">
    <location>
        <position position="170"/>
    </location>
</feature>
<name>A0A1H6C1J6_9BACT</name>
<dbReference type="InterPro" id="IPR013762">
    <property type="entry name" value="Integrase-like_cat_sf"/>
</dbReference>
<dbReference type="AlphaFoldDB" id="A0A1H6C1J6"/>
<dbReference type="InterPro" id="IPR011010">
    <property type="entry name" value="DNA_brk_join_enz"/>
</dbReference>